<comment type="catalytic activity">
    <reaction evidence="1">
        <text>ATP-dependent breakage, passage and rejoining of double-stranded DNA.</text>
        <dbReference type="EC" id="5.6.2.2"/>
    </reaction>
</comment>
<dbReference type="Gene3D" id="1.10.268.10">
    <property type="entry name" value="Topoisomerase, domain 3"/>
    <property type="match status" value="1"/>
</dbReference>
<name>A0ABU8LBR3_9MICO</name>
<protein>
    <submittedName>
        <fullName evidence="3">DNA gyrase subunit A</fullName>
    </submittedName>
</protein>
<dbReference type="Pfam" id="PF00521">
    <property type="entry name" value="DNA_topoisoIV"/>
    <property type="match status" value="1"/>
</dbReference>
<proteinExistence type="predicted"/>
<dbReference type="EMBL" id="JBBDGM010000006">
    <property type="protein sequence ID" value="MEJ1088441.1"/>
    <property type="molecule type" value="Genomic_DNA"/>
</dbReference>
<dbReference type="InterPro" id="IPR002205">
    <property type="entry name" value="Topo_IIA_dom_A"/>
</dbReference>
<dbReference type="RefSeq" id="WP_337332104.1">
    <property type="nucleotide sequence ID" value="NZ_JBBDGM010000006.1"/>
</dbReference>
<evidence type="ECO:0000313" key="4">
    <source>
        <dbReference type="Proteomes" id="UP001371224"/>
    </source>
</evidence>
<organism evidence="3 4">
    <name type="scientific">Microbacterium bandirmense</name>
    <dbReference type="NCBI Taxonomy" id="3122050"/>
    <lineage>
        <taxon>Bacteria</taxon>
        <taxon>Bacillati</taxon>
        <taxon>Actinomycetota</taxon>
        <taxon>Actinomycetes</taxon>
        <taxon>Micrococcales</taxon>
        <taxon>Microbacteriaceae</taxon>
        <taxon>Microbacterium</taxon>
    </lineage>
</organism>
<feature type="domain" description="Topo IIA-type catalytic" evidence="2">
    <location>
        <begin position="3"/>
        <end position="88"/>
    </location>
</feature>
<dbReference type="SUPFAM" id="SSF56719">
    <property type="entry name" value="Type II DNA topoisomerase"/>
    <property type="match status" value="1"/>
</dbReference>
<evidence type="ECO:0000313" key="3">
    <source>
        <dbReference type="EMBL" id="MEJ1088441.1"/>
    </source>
</evidence>
<keyword evidence="4" id="KW-1185">Reference proteome</keyword>
<gene>
    <name evidence="3" type="ORF">WDU99_08940</name>
</gene>
<dbReference type="InterPro" id="IPR013757">
    <property type="entry name" value="Topo_IIA_A_a_sf"/>
</dbReference>
<comment type="caution">
    <text evidence="3">The sequence shown here is derived from an EMBL/GenBank/DDBJ whole genome shotgun (WGS) entry which is preliminary data.</text>
</comment>
<evidence type="ECO:0000259" key="2">
    <source>
        <dbReference type="Pfam" id="PF00521"/>
    </source>
</evidence>
<accession>A0ABU8LBR3</accession>
<reference evidence="3 4" key="1">
    <citation type="submission" date="2024-02" db="EMBL/GenBank/DDBJ databases">
        <authorList>
            <person name="Saticioglu I.B."/>
        </authorList>
    </citation>
    <scope>NUCLEOTIDE SEQUENCE [LARGE SCALE GENOMIC DNA]</scope>
    <source>
        <strain evidence="3 4">Mu-80</strain>
    </source>
</reference>
<dbReference type="Proteomes" id="UP001371224">
    <property type="component" value="Unassembled WGS sequence"/>
</dbReference>
<dbReference type="InterPro" id="IPR013760">
    <property type="entry name" value="Topo_IIA-like_dom_sf"/>
</dbReference>
<sequence length="90" mass="9925">MTDLRNLRGRREMIEAILLAVENAEQVMRICSTAAAGAADEALADAFGISDLQAQAVLDMQIRRFTPERAAAVRAELAEVNQRIRDLEGR</sequence>
<evidence type="ECO:0000256" key="1">
    <source>
        <dbReference type="ARBA" id="ARBA00000185"/>
    </source>
</evidence>